<feature type="domain" description="Putative auto-transporter adhesin head GIN" evidence="1">
    <location>
        <begin position="74"/>
        <end position="220"/>
    </location>
</feature>
<dbReference type="eggNOG" id="COG4709">
    <property type="taxonomic scope" value="Bacteria"/>
</dbReference>
<dbReference type="EMBL" id="ATHL01000095">
    <property type="protein sequence ID" value="EQB12644.1"/>
    <property type="molecule type" value="Genomic_DNA"/>
</dbReference>
<accession>T0ISI7</accession>
<dbReference type="Gene3D" id="2.160.20.120">
    <property type="match status" value="1"/>
</dbReference>
<proteinExistence type="predicted"/>
<reference evidence="2 3" key="1">
    <citation type="journal article" date="2013" name="Genome Announc.">
        <title>Genome Sequence of Novosphingobium lindaniclasticum LE124T, Isolated from a Hexachlorocyclohexane Dumpsite.</title>
        <authorList>
            <person name="Saxena A."/>
            <person name="Nayyar N."/>
            <person name="Sangwan N."/>
            <person name="Kumari R."/>
            <person name="Khurana J.P."/>
            <person name="Lal R."/>
        </authorList>
    </citation>
    <scope>NUCLEOTIDE SEQUENCE [LARGE SCALE GENOMIC DNA]</scope>
    <source>
        <strain evidence="2 3">LE124</strain>
    </source>
</reference>
<dbReference type="InterPro" id="IPR021255">
    <property type="entry name" value="DUF2807"/>
</dbReference>
<name>T0ISI7_9SPHN</name>
<evidence type="ECO:0000313" key="3">
    <source>
        <dbReference type="Proteomes" id="UP000015527"/>
    </source>
</evidence>
<sequence length="239" mass="25566">MMFRKLLIVFASGVILTIVAFSAAWVIGGDKFRRDVHEGDFNWTIGDDDEDTDSPQITRNFQIQPGARLAMDIPVQLVFTKGDKAEMVVTGPQKLVDRLTWEDGRLAVKGSWHGRKGLKVRITAPEIEGFDFDAPGDVTLTGLDQDSLTVNGNGALSLAATGKVRKLAVTTDGAGSLNFGKVDIQDATIEVNGAGNMTIGATGNVSIQINGIGNVSLVRKPANLKTEINGIGNVSHDYK</sequence>
<protein>
    <recommendedName>
        <fullName evidence="1">Putative auto-transporter adhesin head GIN domain-containing protein</fullName>
    </recommendedName>
</protein>
<dbReference type="Pfam" id="PF10988">
    <property type="entry name" value="DUF2807"/>
    <property type="match status" value="1"/>
</dbReference>
<comment type="caution">
    <text evidence="2">The sequence shown here is derived from an EMBL/GenBank/DDBJ whole genome shotgun (WGS) entry which is preliminary data.</text>
</comment>
<evidence type="ECO:0000313" key="2">
    <source>
        <dbReference type="EMBL" id="EQB12644.1"/>
    </source>
</evidence>
<dbReference type="PATRIC" id="fig|1096930.3.peg.3071"/>
<evidence type="ECO:0000259" key="1">
    <source>
        <dbReference type="Pfam" id="PF10988"/>
    </source>
</evidence>
<keyword evidence="3" id="KW-1185">Reference proteome</keyword>
<dbReference type="Proteomes" id="UP000015527">
    <property type="component" value="Unassembled WGS sequence"/>
</dbReference>
<organism evidence="2 3">
    <name type="scientific">Novosphingobium lindaniclasticum LE124</name>
    <dbReference type="NCBI Taxonomy" id="1096930"/>
    <lineage>
        <taxon>Bacteria</taxon>
        <taxon>Pseudomonadati</taxon>
        <taxon>Pseudomonadota</taxon>
        <taxon>Alphaproteobacteria</taxon>
        <taxon>Sphingomonadales</taxon>
        <taxon>Sphingomonadaceae</taxon>
        <taxon>Novosphingobium</taxon>
    </lineage>
</organism>
<dbReference type="AlphaFoldDB" id="T0ISI7"/>
<gene>
    <name evidence="2" type="ORF">L284_15430</name>
</gene>